<evidence type="ECO:0008006" key="5">
    <source>
        <dbReference type="Google" id="ProtNLM"/>
    </source>
</evidence>
<gene>
    <name evidence="3" type="ORF">NDI56_07485</name>
</gene>
<accession>A0ABU2FBE1</accession>
<reference evidence="3 4" key="1">
    <citation type="submission" date="2022-06" db="EMBL/GenBank/DDBJ databases">
        <title>Haloarcula sp. a new haloarchaeum isolate from saline soil.</title>
        <authorList>
            <person name="Strakova D."/>
            <person name="Galisteo C."/>
            <person name="Sanchez-Porro C."/>
            <person name="Ventosa A."/>
        </authorList>
    </citation>
    <scope>NUCLEOTIDE SEQUENCE [LARGE SCALE GENOMIC DNA]</scope>
    <source>
        <strain evidence="3 4">S1CR25-12</strain>
    </source>
</reference>
<name>A0ABU2FBE1_9EURY</name>
<keyword evidence="2" id="KW-0812">Transmembrane</keyword>
<protein>
    <recommendedName>
        <fullName evidence="5">PGF-CTERM sorting domain-containing protein</fullName>
    </recommendedName>
</protein>
<feature type="transmembrane region" description="Helical" evidence="2">
    <location>
        <begin position="291"/>
        <end position="309"/>
    </location>
</feature>
<proteinExistence type="predicted"/>
<comment type="caution">
    <text evidence="3">The sequence shown here is derived from an EMBL/GenBank/DDBJ whole genome shotgun (WGS) entry which is preliminary data.</text>
</comment>
<sequence>MTATTTRSIGLFALVSVVVVAASAGGAITQRSDADPTVTVADATVEAGDAATVAIELSSAPSGLTGYELEFGLGSGSVGNVTGATYPGAFELTEPPNVSADKASVVLEAANVQGAPGRNATDVTLATVTLAGTTPGNTSLSVSVVEMDDADGQRVRPSVDSGTLSVESTTDGGGTSGGGAGGGSGGGAGGGSGGDAGEDADDAGEDAADADDGAAASTGGDGNSPDGTPTTTERPSTEPTTTEASTVTPEETARSPEESETVTATAPTEETPTDVRTANGTATTTGGTGSGFGAGVAVLGLVVAVLSLFRRRG</sequence>
<dbReference type="RefSeq" id="WP_310918819.1">
    <property type="nucleotide sequence ID" value="NZ_JAMQON010000001.1"/>
</dbReference>
<feature type="compositionally biased region" description="Low complexity" evidence="1">
    <location>
        <begin position="261"/>
        <end position="285"/>
    </location>
</feature>
<dbReference type="Gene3D" id="2.60.40.680">
    <property type="match status" value="1"/>
</dbReference>
<feature type="compositionally biased region" description="Acidic residues" evidence="1">
    <location>
        <begin position="196"/>
        <end position="212"/>
    </location>
</feature>
<keyword evidence="4" id="KW-1185">Reference proteome</keyword>
<evidence type="ECO:0000313" key="3">
    <source>
        <dbReference type="EMBL" id="MDS0259233.1"/>
    </source>
</evidence>
<evidence type="ECO:0000256" key="1">
    <source>
        <dbReference type="SAM" id="MobiDB-lite"/>
    </source>
</evidence>
<evidence type="ECO:0000256" key="2">
    <source>
        <dbReference type="SAM" id="Phobius"/>
    </source>
</evidence>
<organism evidence="3 4">
    <name type="scientific">Haloarcula saliterrae</name>
    <dbReference type="NCBI Taxonomy" id="2950534"/>
    <lineage>
        <taxon>Archaea</taxon>
        <taxon>Methanobacteriati</taxon>
        <taxon>Methanobacteriota</taxon>
        <taxon>Stenosarchaea group</taxon>
        <taxon>Halobacteria</taxon>
        <taxon>Halobacteriales</taxon>
        <taxon>Haloarculaceae</taxon>
        <taxon>Haloarcula</taxon>
    </lineage>
</organism>
<dbReference type="EMBL" id="JAMQON010000001">
    <property type="protein sequence ID" value="MDS0259233.1"/>
    <property type="molecule type" value="Genomic_DNA"/>
</dbReference>
<feature type="compositionally biased region" description="Low complexity" evidence="1">
    <location>
        <begin position="228"/>
        <end position="250"/>
    </location>
</feature>
<keyword evidence="2" id="KW-1133">Transmembrane helix</keyword>
<evidence type="ECO:0000313" key="4">
    <source>
        <dbReference type="Proteomes" id="UP001259659"/>
    </source>
</evidence>
<feature type="region of interest" description="Disordered" evidence="1">
    <location>
        <begin position="148"/>
        <end position="294"/>
    </location>
</feature>
<dbReference type="Proteomes" id="UP001259659">
    <property type="component" value="Unassembled WGS sequence"/>
</dbReference>
<keyword evidence="2" id="KW-0472">Membrane</keyword>
<feature type="compositionally biased region" description="Gly residues" evidence="1">
    <location>
        <begin position="171"/>
        <end position="195"/>
    </location>
</feature>